<reference evidence="5 6" key="1">
    <citation type="submission" date="2022-06" db="EMBL/GenBank/DDBJ databases">
        <title>Genomic Encyclopedia of Archaeal and Bacterial Type Strains, Phase II (KMG-II): from individual species to whole genera.</title>
        <authorList>
            <person name="Goeker M."/>
        </authorList>
    </citation>
    <scope>NUCLEOTIDE SEQUENCE [LARGE SCALE GENOMIC DNA]</scope>
    <source>
        <strain evidence="5 6">DSM 44693</strain>
    </source>
</reference>
<dbReference type="PANTHER" id="PTHR30055">
    <property type="entry name" value="HTH-TYPE TRANSCRIPTIONAL REGULATOR RUTR"/>
    <property type="match status" value="1"/>
</dbReference>
<dbReference type="PANTHER" id="PTHR30055:SF226">
    <property type="entry name" value="HTH-TYPE TRANSCRIPTIONAL REGULATOR PKSA"/>
    <property type="match status" value="1"/>
</dbReference>
<dbReference type="PROSITE" id="PS01081">
    <property type="entry name" value="HTH_TETR_1"/>
    <property type="match status" value="1"/>
</dbReference>
<comment type="caution">
    <text evidence="5">The sequence shown here is derived from an EMBL/GenBank/DDBJ whole genome shotgun (WGS) entry which is preliminary data.</text>
</comment>
<dbReference type="RefSeq" id="WP_253660837.1">
    <property type="nucleotide sequence ID" value="NZ_BAAAJQ010000001.1"/>
</dbReference>
<dbReference type="Gene3D" id="1.10.357.10">
    <property type="entry name" value="Tetracycline Repressor, domain 2"/>
    <property type="match status" value="1"/>
</dbReference>
<dbReference type="EMBL" id="JAMTCJ010000002">
    <property type="protein sequence ID" value="MCP2175795.1"/>
    <property type="molecule type" value="Genomic_DNA"/>
</dbReference>
<proteinExistence type="predicted"/>
<name>A0ABT1HC05_9NOCA</name>
<sequence length="222" mass="23416">MVYRRTPAVQQRLDDLRSRLVDAAIAQVAEYGYAGCSISAVAAAAGVGTGTVYRHFANKGELFTEVFRIVCTHEVDAMADAGARARDRDGRWVEAVTASVCTFAERALRAPTLAYALLAEPVDPQVDTERLRFREAFRDAIAIAIDAAIDADEIPPQDSAFTAACIVGAIGESLVLPLARGAADPSVIPSITTFTLRSLGSSDAHHPRGLQSGSAAAGLRCG</sequence>
<gene>
    <name evidence="5" type="ORF">LX13_001614</name>
</gene>
<evidence type="ECO:0000256" key="2">
    <source>
        <dbReference type="PROSITE-ProRule" id="PRU00335"/>
    </source>
</evidence>
<dbReference type="PRINTS" id="PR00455">
    <property type="entry name" value="HTHTETR"/>
</dbReference>
<dbReference type="InterPro" id="IPR023772">
    <property type="entry name" value="DNA-bd_HTH_TetR-type_CS"/>
</dbReference>
<dbReference type="SUPFAM" id="SSF48498">
    <property type="entry name" value="Tetracyclin repressor-like, C-terminal domain"/>
    <property type="match status" value="1"/>
</dbReference>
<organism evidence="5 6">
    <name type="scientific">Williamsia maris</name>
    <dbReference type="NCBI Taxonomy" id="72806"/>
    <lineage>
        <taxon>Bacteria</taxon>
        <taxon>Bacillati</taxon>
        <taxon>Actinomycetota</taxon>
        <taxon>Actinomycetes</taxon>
        <taxon>Mycobacteriales</taxon>
        <taxon>Nocardiaceae</taxon>
        <taxon>Williamsia</taxon>
    </lineage>
</organism>
<feature type="DNA-binding region" description="H-T-H motif" evidence="2">
    <location>
        <begin position="37"/>
        <end position="56"/>
    </location>
</feature>
<accession>A0ABT1HC05</accession>
<feature type="domain" description="HTH tetR-type" evidence="4">
    <location>
        <begin position="14"/>
        <end position="74"/>
    </location>
</feature>
<dbReference type="InterPro" id="IPR001647">
    <property type="entry name" value="HTH_TetR"/>
</dbReference>
<evidence type="ECO:0000313" key="5">
    <source>
        <dbReference type="EMBL" id="MCP2175795.1"/>
    </source>
</evidence>
<evidence type="ECO:0000256" key="1">
    <source>
        <dbReference type="ARBA" id="ARBA00023125"/>
    </source>
</evidence>
<dbReference type="InterPro" id="IPR036271">
    <property type="entry name" value="Tet_transcr_reg_TetR-rel_C_sf"/>
</dbReference>
<protein>
    <submittedName>
        <fullName evidence="5">Transcriptional regulator, TetR family</fullName>
    </submittedName>
</protein>
<keyword evidence="6" id="KW-1185">Reference proteome</keyword>
<keyword evidence="1 2" id="KW-0238">DNA-binding</keyword>
<dbReference type="InterPro" id="IPR009057">
    <property type="entry name" value="Homeodomain-like_sf"/>
</dbReference>
<dbReference type="SUPFAM" id="SSF46689">
    <property type="entry name" value="Homeodomain-like"/>
    <property type="match status" value="1"/>
</dbReference>
<evidence type="ECO:0000256" key="3">
    <source>
        <dbReference type="SAM" id="MobiDB-lite"/>
    </source>
</evidence>
<feature type="region of interest" description="Disordered" evidence="3">
    <location>
        <begin position="201"/>
        <end position="222"/>
    </location>
</feature>
<dbReference type="Proteomes" id="UP001206895">
    <property type="component" value="Unassembled WGS sequence"/>
</dbReference>
<evidence type="ECO:0000313" key="6">
    <source>
        <dbReference type="Proteomes" id="UP001206895"/>
    </source>
</evidence>
<dbReference type="Pfam" id="PF00440">
    <property type="entry name" value="TetR_N"/>
    <property type="match status" value="1"/>
</dbReference>
<dbReference type="PROSITE" id="PS50977">
    <property type="entry name" value="HTH_TETR_2"/>
    <property type="match status" value="1"/>
</dbReference>
<dbReference type="InterPro" id="IPR050109">
    <property type="entry name" value="HTH-type_TetR-like_transc_reg"/>
</dbReference>
<evidence type="ECO:0000259" key="4">
    <source>
        <dbReference type="PROSITE" id="PS50977"/>
    </source>
</evidence>